<dbReference type="PANTHER" id="PTHR12468:SF2">
    <property type="entry name" value="GPI MANNOSYLTRANSFERASE 2"/>
    <property type="match status" value="1"/>
</dbReference>
<evidence type="ECO:0000256" key="9">
    <source>
        <dbReference type="ARBA" id="ARBA00022824"/>
    </source>
</evidence>
<dbReference type="OrthoDB" id="10252502at2759"/>
<evidence type="ECO:0000256" key="1">
    <source>
        <dbReference type="ARBA" id="ARBA00004477"/>
    </source>
</evidence>
<dbReference type="GO" id="GO:0031501">
    <property type="term" value="C:mannosyltransferase complex"/>
    <property type="evidence" value="ECO:0007669"/>
    <property type="project" value="TreeGrafter"/>
</dbReference>
<evidence type="ECO:0000256" key="5">
    <source>
        <dbReference type="ARBA" id="ARBA00022502"/>
    </source>
</evidence>
<evidence type="ECO:0000256" key="12">
    <source>
        <dbReference type="RuleBase" id="RU363112"/>
    </source>
</evidence>
<gene>
    <name evidence="13" type="ORF">INT47_013077</name>
</gene>
<evidence type="ECO:0000256" key="7">
    <source>
        <dbReference type="ARBA" id="ARBA00022679"/>
    </source>
</evidence>
<dbReference type="AlphaFoldDB" id="A0A8H7UXM9"/>
<feature type="transmembrane region" description="Helical" evidence="12">
    <location>
        <begin position="5"/>
        <end position="26"/>
    </location>
</feature>
<evidence type="ECO:0000256" key="3">
    <source>
        <dbReference type="ARBA" id="ARBA00008698"/>
    </source>
</evidence>
<feature type="transmembrane region" description="Helical" evidence="12">
    <location>
        <begin position="386"/>
        <end position="410"/>
    </location>
</feature>
<dbReference type="EMBL" id="JAEPRD010000060">
    <property type="protein sequence ID" value="KAG2202461.1"/>
    <property type="molecule type" value="Genomic_DNA"/>
</dbReference>
<evidence type="ECO:0000256" key="11">
    <source>
        <dbReference type="ARBA" id="ARBA00023136"/>
    </source>
</evidence>
<evidence type="ECO:0000256" key="8">
    <source>
        <dbReference type="ARBA" id="ARBA00022692"/>
    </source>
</evidence>
<feature type="transmembrane region" description="Helical" evidence="12">
    <location>
        <begin position="282"/>
        <end position="299"/>
    </location>
</feature>
<keyword evidence="8 12" id="KW-0812">Transmembrane</keyword>
<evidence type="ECO:0000256" key="10">
    <source>
        <dbReference type="ARBA" id="ARBA00022989"/>
    </source>
</evidence>
<dbReference type="Proteomes" id="UP000603453">
    <property type="component" value="Unassembled WGS sequence"/>
</dbReference>
<comment type="similarity">
    <text evidence="3 12">Belongs to the PIGV family.</text>
</comment>
<evidence type="ECO:0000256" key="4">
    <source>
        <dbReference type="ARBA" id="ARBA00013795"/>
    </source>
</evidence>
<dbReference type="EC" id="2.4.1.-" evidence="12"/>
<sequence length="413" mass="47257">MLKQLYLVAVTSRLITIGLAILTYYFTGSYDSSAEIQLETTSKHVLNVFLRWDALYFLHIAEHGYIYEQETAFFPVLPLLSRALTHSVFLPLRQILGTKYTLLLSGVTIANVSFVLAAGALYKLTLALLPGNKRLAYMSSIAFCLSPPAMFMSSFYTESLFAFLTFTGMTYIAQKKYFTAALLWGITSAIRSNAIIYSGFFYYDLIWTRLIKRQHITTGILKSILYTLTVCSGFVFFQYLGYQRFCSLDRQWCTEKIPLLYSFVQKEYWGNGFLAYYEMKQIPNFLLAAPIIALSVLGLKEYVKSNPSRFLSIGLMSGQKSTTVEDQSYTSPKLSVYMYLWVFLLLYVVTSMHIQVIIRFFTSLPPLYWFVGDVWIKAFKEKRSVVFANIILGYFVFYGLTGIVLFSSFLPPA</sequence>
<evidence type="ECO:0000313" key="13">
    <source>
        <dbReference type="EMBL" id="KAG2202461.1"/>
    </source>
</evidence>
<feature type="transmembrane region" description="Helical" evidence="12">
    <location>
        <begin position="336"/>
        <end position="354"/>
    </location>
</feature>
<dbReference type="GO" id="GO:0005789">
    <property type="term" value="C:endoplasmic reticulum membrane"/>
    <property type="evidence" value="ECO:0007669"/>
    <property type="project" value="UniProtKB-SubCell"/>
</dbReference>
<dbReference type="PANTHER" id="PTHR12468">
    <property type="entry name" value="GPI MANNOSYLTRANSFERASE 2"/>
    <property type="match status" value="1"/>
</dbReference>
<protein>
    <recommendedName>
        <fullName evidence="4 12">GPI mannosyltransferase 2</fullName>
        <ecNumber evidence="12">2.4.1.-</ecNumber>
    </recommendedName>
</protein>
<keyword evidence="14" id="KW-1185">Reference proteome</keyword>
<reference evidence="13" key="1">
    <citation type="submission" date="2020-12" db="EMBL/GenBank/DDBJ databases">
        <title>Metabolic potential, ecology and presence of endohyphal bacteria is reflected in genomic diversity of Mucoromycotina.</title>
        <authorList>
            <person name="Muszewska A."/>
            <person name="Okrasinska A."/>
            <person name="Steczkiewicz K."/>
            <person name="Drgas O."/>
            <person name="Orlowska M."/>
            <person name="Perlinska-Lenart U."/>
            <person name="Aleksandrzak-Piekarczyk T."/>
            <person name="Szatraj K."/>
            <person name="Zielenkiewicz U."/>
            <person name="Pilsyk S."/>
            <person name="Malc E."/>
            <person name="Mieczkowski P."/>
            <person name="Kruszewska J.S."/>
            <person name="Biernat P."/>
            <person name="Pawlowska J."/>
        </authorList>
    </citation>
    <scope>NUCLEOTIDE SEQUENCE</scope>
    <source>
        <strain evidence="13">WA0000017839</strain>
    </source>
</reference>
<dbReference type="UniPathway" id="UPA00196"/>
<keyword evidence="11 12" id="KW-0472">Membrane</keyword>
<keyword evidence="10 12" id="KW-1133">Transmembrane helix</keyword>
<evidence type="ECO:0000313" key="14">
    <source>
        <dbReference type="Proteomes" id="UP000603453"/>
    </source>
</evidence>
<keyword evidence="7 12" id="KW-0808">Transferase</keyword>
<dbReference type="Pfam" id="PF04188">
    <property type="entry name" value="Mannosyl_trans2"/>
    <property type="match status" value="1"/>
</dbReference>
<evidence type="ECO:0000256" key="2">
    <source>
        <dbReference type="ARBA" id="ARBA00004687"/>
    </source>
</evidence>
<feature type="transmembrane region" description="Helical" evidence="12">
    <location>
        <begin position="177"/>
        <end position="203"/>
    </location>
</feature>
<dbReference type="GO" id="GO:0004376">
    <property type="term" value="F:GPI mannosyltransferase activity"/>
    <property type="evidence" value="ECO:0007669"/>
    <property type="project" value="InterPro"/>
</dbReference>
<comment type="pathway">
    <text evidence="2 12">Glycolipid biosynthesis; glycosylphosphatidylinositol-anchor biosynthesis.</text>
</comment>
<feature type="transmembrane region" description="Helical" evidence="12">
    <location>
        <begin position="134"/>
        <end position="157"/>
    </location>
</feature>
<comment type="subcellular location">
    <subcellularLocation>
        <location evidence="1 12">Endoplasmic reticulum membrane</location>
        <topology evidence="1 12">Multi-pass membrane protein</topology>
    </subcellularLocation>
</comment>
<organism evidence="13 14">
    <name type="scientific">Mucor saturninus</name>
    <dbReference type="NCBI Taxonomy" id="64648"/>
    <lineage>
        <taxon>Eukaryota</taxon>
        <taxon>Fungi</taxon>
        <taxon>Fungi incertae sedis</taxon>
        <taxon>Mucoromycota</taxon>
        <taxon>Mucoromycotina</taxon>
        <taxon>Mucoromycetes</taxon>
        <taxon>Mucorales</taxon>
        <taxon>Mucorineae</taxon>
        <taxon>Mucoraceae</taxon>
        <taxon>Mucor</taxon>
    </lineage>
</organism>
<comment type="caution">
    <text evidence="13">The sequence shown here is derived from an EMBL/GenBank/DDBJ whole genome shotgun (WGS) entry which is preliminary data.</text>
</comment>
<accession>A0A8H7UXM9</accession>
<name>A0A8H7UXM9_9FUNG</name>
<keyword evidence="5 12" id="KW-0337">GPI-anchor biosynthesis</keyword>
<comment type="function">
    <text evidence="12">Mannosyltransferase involved in glycosylphosphatidylinositol-anchor biosynthesis.</text>
</comment>
<dbReference type="GO" id="GO:0000009">
    <property type="term" value="F:alpha-1,6-mannosyltransferase activity"/>
    <property type="evidence" value="ECO:0007669"/>
    <property type="project" value="InterPro"/>
</dbReference>
<evidence type="ECO:0000256" key="6">
    <source>
        <dbReference type="ARBA" id="ARBA00022676"/>
    </source>
</evidence>
<dbReference type="GO" id="GO:0006506">
    <property type="term" value="P:GPI anchor biosynthetic process"/>
    <property type="evidence" value="ECO:0007669"/>
    <property type="project" value="UniProtKB-UniPathway"/>
</dbReference>
<dbReference type="InterPro" id="IPR007315">
    <property type="entry name" value="PIG-V/Gpi18"/>
</dbReference>
<keyword evidence="6 12" id="KW-0328">Glycosyltransferase</keyword>
<feature type="transmembrane region" description="Helical" evidence="12">
    <location>
        <begin position="100"/>
        <end position="122"/>
    </location>
</feature>
<proteinExistence type="inferred from homology"/>
<feature type="transmembrane region" description="Helical" evidence="12">
    <location>
        <begin position="224"/>
        <end position="242"/>
    </location>
</feature>
<keyword evidence="9 12" id="KW-0256">Endoplasmic reticulum</keyword>